<comment type="caution">
    <text evidence="2">The sequence shown here is derived from an EMBL/GenBank/DDBJ whole genome shotgun (WGS) entry which is preliminary data.</text>
</comment>
<keyword evidence="1" id="KW-1133">Transmembrane helix</keyword>
<feature type="transmembrane region" description="Helical" evidence="1">
    <location>
        <begin position="234"/>
        <end position="253"/>
    </location>
</feature>
<dbReference type="PANTHER" id="PTHR11328:SF24">
    <property type="entry name" value="MAJOR FACILITATOR SUPERFAMILY (MFS) PROFILE DOMAIN-CONTAINING PROTEIN"/>
    <property type="match status" value="1"/>
</dbReference>
<name>A0ABS6D158_9FIRM</name>
<sequence>MSKKEKNPEKLGVLKFWGWQMRAVSAGSIVVVMGYLSIFCTNTLMMSPALVGTLLMASKIFDGVTDLIAGYVIDKTHTKLGKARPYEFCVIGVWLCTWLLFNCSEEWSMTVKSIWIFVMYTFVNSVFATFLSTNQTAYMVRAFDTQSKIVKVNSYGGIVVTMGCAVVSMSFPALMAKMATSAGGWSELVGIYALPLAVIGMGRFFFVKETVQVEETADKLNLKSMFKVLKTNKYIYVAFAIGALYNLTLGLNAQTYYFTDVVGNIGKLTMIAALSMPMLIVMFIFPIILKKHSIAQLMAFGGVVGIIGGILNFLAGSNMALLMAGGACIAFAGLPIAYLSGLLILDCAAFNEKCGEPRMEGVMSAFHSFASKIGQGVGAAMLGGILSVSGYNGAAAVQSDSALMGIRILYGIIPAVIFLLVVLAARSYKLDKVLKGEIAA</sequence>
<feature type="transmembrane region" description="Helical" evidence="1">
    <location>
        <begin position="21"/>
        <end position="44"/>
    </location>
</feature>
<feature type="transmembrane region" description="Helical" evidence="1">
    <location>
        <begin position="408"/>
        <end position="425"/>
    </location>
</feature>
<dbReference type="EMBL" id="JABACJ020000003">
    <property type="protein sequence ID" value="MBU3875243.1"/>
    <property type="molecule type" value="Genomic_DNA"/>
</dbReference>
<dbReference type="RefSeq" id="WP_216240144.1">
    <property type="nucleotide sequence ID" value="NZ_JABACJ020000003.1"/>
</dbReference>
<feature type="transmembrane region" description="Helical" evidence="1">
    <location>
        <begin position="321"/>
        <end position="345"/>
    </location>
</feature>
<protein>
    <submittedName>
        <fullName evidence="2">MFS transporter</fullName>
    </submittedName>
</protein>
<organism evidence="2 3">
    <name type="scientific">Faecalicatena faecalis</name>
    <dbReference type="NCBI Taxonomy" id="2726362"/>
    <lineage>
        <taxon>Bacteria</taxon>
        <taxon>Bacillati</taxon>
        <taxon>Bacillota</taxon>
        <taxon>Clostridia</taxon>
        <taxon>Lachnospirales</taxon>
        <taxon>Lachnospiraceae</taxon>
        <taxon>Faecalicatena</taxon>
    </lineage>
</organism>
<feature type="transmembrane region" description="Helical" evidence="1">
    <location>
        <begin position="113"/>
        <end position="131"/>
    </location>
</feature>
<gene>
    <name evidence="2" type="ORF">HGO97_005360</name>
</gene>
<dbReference type="Proteomes" id="UP000723714">
    <property type="component" value="Unassembled WGS sequence"/>
</dbReference>
<feature type="transmembrane region" description="Helical" evidence="1">
    <location>
        <begin position="366"/>
        <end position="388"/>
    </location>
</feature>
<feature type="transmembrane region" description="Helical" evidence="1">
    <location>
        <begin position="85"/>
        <end position="101"/>
    </location>
</feature>
<feature type="transmembrane region" description="Helical" evidence="1">
    <location>
        <begin position="265"/>
        <end position="285"/>
    </location>
</feature>
<feature type="transmembrane region" description="Helical" evidence="1">
    <location>
        <begin position="50"/>
        <end position="73"/>
    </location>
</feature>
<keyword evidence="3" id="KW-1185">Reference proteome</keyword>
<proteinExistence type="predicted"/>
<feature type="transmembrane region" description="Helical" evidence="1">
    <location>
        <begin position="152"/>
        <end position="176"/>
    </location>
</feature>
<reference evidence="2 3" key="1">
    <citation type="submission" date="2021-06" db="EMBL/GenBank/DDBJ databases">
        <title>Faecalicatena sp. nov. isolated from porcine feces.</title>
        <authorList>
            <person name="Oh B.S."/>
            <person name="Lee J.H."/>
        </authorList>
    </citation>
    <scope>NUCLEOTIDE SEQUENCE [LARGE SCALE GENOMIC DNA]</scope>
    <source>
        <strain evidence="2 3">AGMB00832</strain>
    </source>
</reference>
<dbReference type="PANTHER" id="PTHR11328">
    <property type="entry name" value="MAJOR FACILITATOR SUPERFAMILY DOMAIN-CONTAINING PROTEIN"/>
    <property type="match status" value="1"/>
</dbReference>
<evidence type="ECO:0000256" key="1">
    <source>
        <dbReference type="SAM" id="Phobius"/>
    </source>
</evidence>
<evidence type="ECO:0000313" key="3">
    <source>
        <dbReference type="Proteomes" id="UP000723714"/>
    </source>
</evidence>
<keyword evidence="1" id="KW-0812">Transmembrane</keyword>
<dbReference type="Pfam" id="PF13347">
    <property type="entry name" value="MFS_2"/>
    <property type="match status" value="1"/>
</dbReference>
<accession>A0ABS6D158</accession>
<evidence type="ECO:0000313" key="2">
    <source>
        <dbReference type="EMBL" id="MBU3875243.1"/>
    </source>
</evidence>
<keyword evidence="1" id="KW-0472">Membrane</keyword>
<feature type="transmembrane region" description="Helical" evidence="1">
    <location>
        <begin position="188"/>
        <end position="206"/>
    </location>
</feature>
<dbReference type="InterPro" id="IPR039672">
    <property type="entry name" value="MFS_2"/>
</dbReference>
<feature type="transmembrane region" description="Helical" evidence="1">
    <location>
        <begin position="297"/>
        <end position="315"/>
    </location>
</feature>